<reference evidence="1 2" key="1">
    <citation type="submission" date="2020-08" db="EMBL/GenBank/DDBJ databases">
        <title>Genomic Encyclopedia of Type Strains, Phase IV (KMG-IV): sequencing the most valuable type-strain genomes for metagenomic binning, comparative biology and taxonomic classification.</title>
        <authorList>
            <person name="Goeker M."/>
        </authorList>
    </citation>
    <scope>NUCLEOTIDE SEQUENCE [LARGE SCALE GENOMIC DNA]</scope>
    <source>
        <strain evidence="1 2">DSM 15581</strain>
    </source>
</reference>
<evidence type="ECO:0000313" key="2">
    <source>
        <dbReference type="Proteomes" id="UP000528945"/>
    </source>
</evidence>
<sequence length="130" mass="15100">MTIRVKGLRNITSRKWIDKHSTTSVDGFTIESFWLARACNIYRLVVDNNAKVLPWAFNGGEPPDRARSFQRGAWPPYASIVTDDHVDANLPPYRNPAVLHAPNPLYRRHGHAHPRPALRRQAQHRWRFRT</sequence>
<gene>
    <name evidence="1" type="ORF">GGR47_001568</name>
</gene>
<accession>A0AAW3TQA7</accession>
<dbReference type="Proteomes" id="UP000528945">
    <property type="component" value="Unassembled WGS sequence"/>
</dbReference>
<protein>
    <submittedName>
        <fullName evidence="1">Uncharacterized protein</fullName>
    </submittedName>
</protein>
<name>A0AAW3TQA7_9SPHN</name>
<keyword evidence="2" id="KW-1185">Reference proteome</keyword>
<proteinExistence type="predicted"/>
<evidence type="ECO:0000313" key="1">
    <source>
        <dbReference type="EMBL" id="MBB3875333.1"/>
    </source>
</evidence>
<dbReference type="EMBL" id="JACIDB010000002">
    <property type="protein sequence ID" value="MBB3875333.1"/>
    <property type="molecule type" value="Genomic_DNA"/>
</dbReference>
<dbReference type="AlphaFoldDB" id="A0AAW3TQA7"/>
<organism evidence="1 2">
    <name type="scientific">Sphingomonas aquatilis</name>
    <dbReference type="NCBI Taxonomy" id="93063"/>
    <lineage>
        <taxon>Bacteria</taxon>
        <taxon>Pseudomonadati</taxon>
        <taxon>Pseudomonadota</taxon>
        <taxon>Alphaproteobacteria</taxon>
        <taxon>Sphingomonadales</taxon>
        <taxon>Sphingomonadaceae</taxon>
        <taxon>Sphingomonas</taxon>
    </lineage>
</organism>
<comment type="caution">
    <text evidence="1">The sequence shown here is derived from an EMBL/GenBank/DDBJ whole genome shotgun (WGS) entry which is preliminary data.</text>
</comment>